<evidence type="ECO:0000313" key="1">
    <source>
        <dbReference type="EMBL" id="KAF2844072.1"/>
    </source>
</evidence>
<dbReference type="OrthoDB" id="3792979at2759"/>
<name>A0A6A7AM88_9PLEO</name>
<dbReference type="EMBL" id="MU006425">
    <property type="protein sequence ID" value="KAF2844072.1"/>
    <property type="molecule type" value="Genomic_DNA"/>
</dbReference>
<dbReference type="AlphaFoldDB" id="A0A6A7AM88"/>
<sequence>MPRQSYFGPPDIDPGEAAVRDFADHGFNHLNLPILKKPESELPTPPDFRLLTAAEKKQYLSLMHRKLEKAAKYINEEHVMGLDYDRPGLYKEAIPVALAQGPVKLDMNVQAHIRLLMDQDLHLKHVFENNGYMQDAEVTVAMQDYIRTWNEVRHLLVWQTPGETEAVKTHNVQKMMKDVFGDIVDE</sequence>
<proteinExistence type="predicted"/>
<reference evidence="1" key="1">
    <citation type="submission" date="2020-01" db="EMBL/GenBank/DDBJ databases">
        <authorList>
            <consortium name="DOE Joint Genome Institute"/>
            <person name="Haridas S."/>
            <person name="Albert R."/>
            <person name="Binder M."/>
            <person name="Bloem J."/>
            <person name="Labutti K."/>
            <person name="Salamov A."/>
            <person name="Andreopoulos B."/>
            <person name="Baker S.E."/>
            <person name="Barry K."/>
            <person name="Bills G."/>
            <person name="Bluhm B.H."/>
            <person name="Cannon C."/>
            <person name="Castanera R."/>
            <person name="Culley D.E."/>
            <person name="Daum C."/>
            <person name="Ezra D."/>
            <person name="Gonzalez J.B."/>
            <person name="Henrissat B."/>
            <person name="Kuo A."/>
            <person name="Liang C."/>
            <person name="Lipzen A."/>
            <person name="Lutzoni F."/>
            <person name="Magnuson J."/>
            <person name="Mondo S."/>
            <person name="Nolan M."/>
            <person name="Ohm R."/>
            <person name="Pangilinan J."/>
            <person name="Park H.-J."/>
            <person name="Ramirez L."/>
            <person name="Alfaro M."/>
            <person name="Sun H."/>
            <person name="Tritt A."/>
            <person name="Yoshinaga Y."/>
            <person name="Zwiers L.-H."/>
            <person name="Turgeon B.G."/>
            <person name="Goodwin S.B."/>
            <person name="Spatafora J.W."/>
            <person name="Crous P.W."/>
            <person name="Grigoriev I.V."/>
        </authorList>
    </citation>
    <scope>NUCLEOTIDE SEQUENCE</scope>
    <source>
        <strain evidence="1">IPT5</strain>
    </source>
</reference>
<organism evidence="1 2">
    <name type="scientific">Plenodomus tracheiphilus IPT5</name>
    <dbReference type="NCBI Taxonomy" id="1408161"/>
    <lineage>
        <taxon>Eukaryota</taxon>
        <taxon>Fungi</taxon>
        <taxon>Dikarya</taxon>
        <taxon>Ascomycota</taxon>
        <taxon>Pezizomycotina</taxon>
        <taxon>Dothideomycetes</taxon>
        <taxon>Pleosporomycetidae</taxon>
        <taxon>Pleosporales</taxon>
        <taxon>Pleosporineae</taxon>
        <taxon>Leptosphaeriaceae</taxon>
        <taxon>Plenodomus</taxon>
    </lineage>
</organism>
<gene>
    <name evidence="1" type="ORF">T440DRAFT_410893</name>
</gene>
<protein>
    <submittedName>
        <fullName evidence="1">Uncharacterized protein</fullName>
    </submittedName>
</protein>
<evidence type="ECO:0000313" key="2">
    <source>
        <dbReference type="Proteomes" id="UP000799423"/>
    </source>
</evidence>
<dbReference type="Proteomes" id="UP000799423">
    <property type="component" value="Unassembled WGS sequence"/>
</dbReference>
<keyword evidence="2" id="KW-1185">Reference proteome</keyword>
<accession>A0A6A7AM88</accession>